<dbReference type="SUPFAM" id="SSF50891">
    <property type="entry name" value="Cyclophilin-like"/>
    <property type="match status" value="1"/>
</dbReference>
<dbReference type="OrthoDB" id="9782422at2"/>
<dbReference type="InterPro" id="IPR029000">
    <property type="entry name" value="Cyclophilin-like_dom_sf"/>
</dbReference>
<keyword evidence="3" id="KW-0067">ATP-binding</keyword>
<gene>
    <name evidence="6" type="ORF">VK70_07415</name>
</gene>
<dbReference type="InterPro" id="IPR052708">
    <property type="entry name" value="PxpC"/>
</dbReference>
<sequence>MSIRIHKPGLLTTVQDLGRTGYGKYGVIVSGAMDCSAHRIANWIAGNDDSAAVLEITLSGFAAEFGQDHWIAITGGQMTPVIDGRDVPMWRPVFVRKGSRLVFKRPVSGCRAYLAVSGGLDVPVVMGSRSTYLRAGIGGFEGRALRAGDELPVGPAPLRNPHPFPGERESRQSKASTISGAAGEDGSFYAVSWAVPWSVIPAYSPNPEIRFVRGRQWDDFTLRSLQAFVESSYKVTPQSDRMGYRLAGPPLMLESPREYLSEAVALGTVQIPADGQPIVLMADRQTLGGYPKIAQVISVDLPVMAQAAPGEHVAFREVSPEEAESLYLRGERKLKRLEMMIRLKQKEGYHA</sequence>
<dbReference type="GO" id="GO:0016787">
    <property type="term" value="F:hydrolase activity"/>
    <property type="evidence" value="ECO:0007669"/>
    <property type="project" value="UniProtKB-KW"/>
</dbReference>
<dbReference type="InterPro" id="IPR003778">
    <property type="entry name" value="CT_A_B"/>
</dbReference>
<keyword evidence="1" id="KW-0547">Nucleotide-binding</keyword>
<dbReference type="NCBIfam" id="TIGR00724">
    <property type="entry name" value="urea_amlyse_rel"/>
    <property type="match status" value="1"/>
</dbReference>
<evidence type="ECO:0000256" key="4">
    <source>
        <dbReference type="SAM" id="MobiDB-lite"/>
    </source>
</evidence>
<feature type="compositionally biased region" description="Pro residues" evidence="4">
    <location>
        <begin position="154"/>
        <end position="164"/>
    </location>
</feature>
<name>A0A0F7F8A3_PAEDU</name>
<keyword evidence="2" id="KW-0378">Hydrolase</keyword>
<dbReference type="EMBL" id="CP011114">
    <property type="protein sequence ID" value="AKG34419.1"/>
    <property type="molecule type" value="Genomic_DNA"/>
</dbReference>
<evidence type="ECO:0000313" key="6">
    <source>
        <dbReference type="EMBL" id="AKG34419.1"/>
    </source>
</evidence>
<dbReference type="Pfam" id="PF02626">
    <property type="entry name" value="CT_A_B"/>
    <property type="match status" value="1"/>
</dbReference>
<evidence type="ECO:0000256" key="2">
    <source>
        <dbReference type="ARBA" id="ARBA00022801"/>
    </source>
</evidence>
<proteinExistence type="predicted"/>
<dbReference type="GO" id="GO:0005524">
    <property type="term" value="F:ATP binding"/>
    <property type="evidence" value="ECO:0007669"/>
    <property type="project" value="UniProtKB-KW"/>
</dbReference>
<dbReference type="RefSeq" id="WP_046723064.1">
    <property type="nucleotide sequence ID" value="NZ_CP011114.1"/>
</dbReference>
<dbReference type="PANTHER" id="PTHR43309">
    <property type="entry name" value="5-OXOPROLINASE SUBUNIT C"/>
    <property type="match status" value="1"/>
</dbReference>
<feature type="domain" description="Carboxyltransferase" evidence="5">
    <location>
        <begin position="24"/>
        <end position="333"/>
    </location>
</feature>
<feature type="region of interest" description="Disordered" evidence="4">
    <location>
        <begin position="151"/>
        <end position="180"/>
    </location>
</feature>
<dbReference type="Gene3D" id="2.40.100.10">
    <property type="entry name" value="Cyclophilin-like"/>
    <property type="match status" value="1"/>
</dbReference>
<dbReference type="PATRIC" id="fig|1333534.5.peg.1622"/>
<dbReference type="AlphaFoldDB" id="A0A0F7F8A3"/>
<dbReference type="PANTHER" id="PTHR43309:SF5">
    <property type="entry name" value="5-OXOPROLINASE SUBUNIT C"/>
    <property type="match status" value="1"/>
</dbReference>
<evidence type="ECO:0000259" key="5">
    <source>
        <dbReference type="SMART" id="SM00797"/>
    </source>
</evidence>
<dbReference type="Proteomes" id="UP000034189">
    <property type="component" value="Chromosome"/>
</dbReference>
<dbReference type="HOGENOM" id="CLU_028967_0_0_9"/>
<reference evidence="6 7" key="1">
    <citation type="submission" date="2015-03" db="EMBL/GenBank/DDBJ databases">
        <authorList>
            <person name="Abdul Halim M."/>
        </authorList>
    </citation>
    <scope>NUCLEOTIDE SEQUENCE [LARGE SCALE GENOMIC DNA]</scope>
    <source>
        <strain evidence="6 7">ATCC 35681</strain>
    </source>
</reference>
<evidence type="ECO:0000256" key="1">
    <source>
        <dbReference type="ARBA" id="ARBA00022741"/>
    </source>
</evidence>
<organism evidence="6 7">
    <name type="scientific">Paenibacillus durus ATCC 35681</name>
    <dbReference type="NCBI Taxonomy" id="1333534"/>
    <lineage>
        <taxon>Bacteria</taxon>
        <taxon>Bacillati</taxon>
        <taxon>Bacillota</taxon>
        <taxon>Bacilli</taxon>
        <taxon>Bacillales</taxon>
        <taxon>Paenibacillaceae</taxon>
        <taxon>Paenibacillus</taxon>
    </lineage>
</organism>
<accession>A0A0F7F8A3</accession>
<evidence type="ECO:0000313" key="7">
    <source>
        <dbReference type="Proteomes" id="UP000034189"/>
    </source>
</evidence>
<dbReference type="SMART" id="SM00797">
    <property type="entry name" value="AHS2"/>
    <property type="match status" value="1"/>
</dbReference>
<protein>
    <recommendedName>
        <fullName evidence="5">Carboxyltransferase domain-containing protein</fullName>
    </recommendedName>
</protein>
<reference evidence="6 7" key="2">
    <citation type="journal article" date="2016" name="Genome Announc.">
        <title>Genome Sequence of a Gram-Positive Diazotroph, Paenibacillus durus Type Strain ATCC 35681.</title>
        <authorList>
            <person name="Halim M.A."/>
            <person name="Rahman A.Y."/>
            <person name="Sim K.S."/>
            <person name="Yam H.C."/>
            <person name="Rahim A.A."/>
            <person name="Ghazali A.H."/>
            <person name="Najimudin N."/>
        </authorList>
    </citation>
    <scope>NUCLEOTIDE SEQUENCE [LARGE SCALE GENOMIC DNA]</scope>
    <source>
        <strain evidence="6 7">ATCC 35681</strain>
    </source>
</reference>
<evidence type="ECO:0000256" key="3">
    <source>
        <dbReference type="ARBA" id="ARBA00022840"/>
    </source>
</evidence>